<dbReference type="NCBIfam" id="TIGR02800">
    <property type="entry name" value="propeller_TolB"/>
    <property type="match status" value="1"/>
</dbReference>
<comment type="caution">
    <text evidence="7">The sequence shown here is derived from an EMBL/GenBank/DDBJ whole genome shotgun (WGS) entry which is preliminary data.</text>
</comment>
<dbReference type="InterPro" id="IPR014167">
    <property type="entry name" value="Tol-Pal_TolB"/>
</dbReference>
<comment type="subcellular location">
    <subcellularLocation>
        <location evidence="1 5">Periplasm</location>
    </subcellularLocation>
</comment>
<comment type="similarity">
    <text evidence="2 5">Belongs to the TolB family.</text>
</comment>
<protein>
    <recommendedName>
        <fullName evidence="5">Tol-Pal system protein TolB</fullName>
    </recommendedName>
</protein>
<keyword evidence="5" id="KW-0132">Cell division</keyword>
<evidence type="ECO:0000313" key="8">
    <source>
        <dbReference type="Proteomes" id="UP001500604"/>
    </source>
</evidence>
<feature type="signal peptide" evidence="5">
    <location>
        <begin position="1"/>
        <end position="31"/>
    </location>
</feature>
<dbReference type="HAMAP" id="MF_00671">
    <property type="entry name" value="TolB"/>
    <property type="match status" value="1"/>
</dbReference>
<proteinExistence type="inferred from homology"/>
<dbReference type="Gene3D" id="3.40.50.10070">
    <property type="entry name" value="TolB, N-terminal domain"/>
    <property type="match status" value="1"/>
</dbReference>
<organism evidence="7 8">
    <name type="scientific">Kistimonas scapharcae</name>
    <dbReference type="NCBI Taxonomy" id="1036133"/>
    <lineage>
        <taxon>Bacteria</taxon>
        <taxon>Pseudomonadati</taxon>
        <taxon>Pseudomonadota</taxon>
        <taxon>Gammaproteobacteria</taxon>
        <taxon>Oceanospirillales</taxon>
        <taxon>Endozoicomonadaceae</taxon>
        <taxon>Kistimonas</taxon>
    </lineage>
</organism>
<gene>
    <name evidence="5 7" type="primary">tolB</name>
    <name evidence="7" type="ORF">GCM10023116_14070</name>
</gene>
<keyword evidence="3 5" id="KW-0732">Signal</keyword>
<evidence type="ECO:0000256" key="5">
    <source>
        <dbReference type="HAMAP-Rule" id="MF_00671"/>
    </source>
</evidence>
<evidence type="ECO:0000259" key="6">
    <source>
        <dbReference type="Pfam" id="PF04052"/>
    </source>
</evidence>
<comment type="subunit">
    <text evidence="5">The Tol-Pal system is composed of five core proteins: the inner membrane proteins TolA, TolQ and TolR, the periplasmic protein TolB and the outer membrane protein Pal. They form a network linking the inner and outer membranes and the peptidoglycan layer.</text>
</comment>
<dbReference type="PANTHER" id="PTHR36842">
    <property type="entry name" value="PROTEIN TOLB HOMOLOG"/>
    <property type="match status" value="1"/>
</dbReference>
<evidence type="ECO:0000256" key="4">
    <source>
        <dbReference type="ARBA" id="ARBA00022764"/>
    </source>
</evidence>
<dbReference type="SUPFAM" id="SSF69304">
    <property type="entry name" value="Tricorn protease N-terminal domain"/>
    <property type="match status" value="1"/>
</dbReference>
<dbReference type="RefSeq" id="WP_345194898.1">
    <property type="nucleotide sequence ID" value="NZ_BAABFL010000121.1"/>
</dbReference>
<dbReference type="SUPFAM" id="SSF52964">
    <property type="entry name" value="TolB, N-terminal domain"/>
    <property type="match status" value="1"/>
</dbReference>
<dbReference type="Pfam" id="PF04052">
    <property type="entry name" value="TolB_N"/>
    <property type="match status" value="1"/>
</dbReference>
<dbReference type="EMBL" id="BAABFL010000121">
    <property type="protein sequence ID" value="GAA4649133.1"/>
    <property type="molecule type" value="Genomic_DNA"/>
</dbReference>
<dbReference type="Gene3D" id="2.120.10.30">
    <property type="entry name" value="TolB, C-terminal domain"/>
    <property type="match status" value="1"/>
</dbReference>
<dbReference type="PANTHER" id="PTHR36842:SF1">
    <property type="entry name" value="PROTEIN TOLB"/>
    <property type="match status" value="1"/>
</dbReference>
<comment type="function">
    <text evidence="5">Part of the Tol-Pal system, which plays a role in outer membrane invagination during cell division and is important for maintaining outer membrane integrity.</text>
</comment>
<dbReference type="Pfam" id="PF07676">
    <property type="entry name" value="PD40"/>
    <property type="match status" value="4"/>
</dbReference>
<feature type="domain" description="TolB N-terminal" evidence="6">
    <location>
        <begin position="33"/>
        <end position="134"/>
    </location>
</feature>
<dbReference type="Proteomes" id="UP001500604">
    <property type="component" value="Unassembled WGS sequence"/>
</dbReference>
<evidence type="ECO:0000313" key="7">
    <source>
        <dbReference type="EMBL" id="GAA4649133.1"/>
    </source>
</evidence>
<keyword evidence="5" id="KW-0131">Cell cycle</keyword>
<evidence type="ECO:0000256" key="1">
    <source>
        <dbReference type="ARBA" id="ARBA00004418"/>
    </source>
</evidence>
<reference evidence="8" key="1">
    <citation type="journal article" date="2019" name="Int. J. Syst. Evol. Microbiol.">
        <title>The Global Catalogue of Microorganisms (GCM) 10K type strain sequencing project: providing services to taxonomists for standard genome sequencing and annotation.</title>
        <authorList>
            <consortium name="The Broad Institute Genomics Platform"/>
            <consortium name="The Broad Institute Genome Sequencing Center for Infectious Disease"/>
            <person name="Wu L."/>
            <person name="Ma J."/>
        </authorList>
    </citation>
    <scope>NUCLEOTIDE SEQUENCE [LARGE SCALE GENOMIC DNA]</scope>
    <source>
        <strain evidence="8">JCM 17805</strain>
    </source>
</reference>
<evidence type="ECO:0000256" key="2">
    <source>
        <dbReference type="ARBA" id="ARBA00009820"/>
    </source>
</evidence>
<keyword evidence="4 5" id="KW-0574">Periplasm</keyword>
<dbReference type="InterPro" id="IPR011659">
    <property type="entry name" value="WD40"/>
</dbReference>
<sequence length="443" mass="48855" precursor="true">MKMAQVVMDRLRSGVIQGVLMLVLCLQQAQADLTIEITQGNDQAVPVAVVPFAWNGKGILPEDISGIITNDLKLSGQFMPVDRNNFLSFPATADEVYFRDWNMLGVTYLVIGQVSALPDDRYRVNYQLFDIVRQMPVLKGEVEGSKTQLRSVAHNISDAVYEKIAGIRGVFSTKILYVIANRFSAERTDYQLVYADMDGRRAVTVLRSGEPILAPSWSPDGKKIAYVSFETGRPAIYIQELATGERQKMTHFKGLNSAPVWSPDGSKLALVLSRSGNPDIYTLDVATKKLTQVTRHFAIDNEPAWMPDGKSLVFTSNRGGSAQIYQIPATGGDARRLTFEGRFNARAKVFPDGQSIAMVHKGKGQSDYNIAVLDLETGRTRTLTSMPFEDSPAVAPNGKMLIYSAQDGQQGVLGIISSDGQVSYRLPSKEGDVREPAWSPYMR</sequence>
<dbReference type="InterPro" id="IPR011042">
    <property type="entry name" value="6-blade_b-propeller_TolB-like"/>
</dbReference>
<evidence type="ECO:0000256" key="3">
    <source>
        <dbReference type="ARBA" id="ARBA00022729"/>
    </source>
</evidence>
<keyword evidence="8" id="KW-1185">Reference proteome</keyword>
<feature type="chain" id="PRO_5044922755" description="Tol-Pal system protein TolB" evidence="5">
    <location>
        <begin position="32"/>
        <end position="443"/>
    </location>
</feature>
<dbReference type="InterPro" id="IPR007195">
    <property type="entry name" value="TolB_N"/>
</dbReference>
<name>A0ABP8V126_9GAMM</name>
<accession>A0ABP8V126</accession>